<proteinExistence type="predicted"/>
<feature type="transmembrane region" description="Helical" evidence="1">
    <location>
        <begin position="6"/>
        <end position="23"/>
    </location>
</feature>
<organism evidence="2 3">
    <name type="scientific">Sinorhizobium americanum</name>
    <dbReference type="NCBI Taxonomy" id="194963"/>
    <lineage>
        <taxon>Bacteria</taxon>
        <taxon>Pseudomonadati</taxon>
        <taxon>Pseudomonadota</taxon>
        <taxon>Alphaproteobacteria</taxon>
        <taxon>Hyphomicrobiales</taxon>
        <taxon>Rhizobiaceae</taxon>
        <taxon>Sinorhizobium/Ensifer group</taxon>
        <taxon>Sinorhizobium</taxon>
    </lineage>
</organism>
<evidence type="ECO:0000313" key="2">
    <source>
        <dbReference type="EMBL" id="TCN17989.1"/>
    </source>
</evidence>
<dbReference type="EMBL" id="SLVU01000036">
    <property type="protein sequence ID" value="TCN17989.1"/>
    <property type="molecule type" value="Genomic_DNA"/>
</dbReference>
<evidence type="ECO:0000256" key="1">
    <source>
        <dbReference type="SAM" id="Phobius"/>
    </source>
</evidence>
<accession>A0A4R2AYQ7</accession>
<sequence>MHFAGLIIGFGGAVFLDLLIARYRRTTMTAELVEWVSRFVGLGLLLLWISGSGFLLLYQVSEPEKLMNPKSGPRLPSSASCRSTVFAIHRFVLPFLRRRTGTQLLAGLKPKTKAALIWCGVVSAVSWSVPVVLGAAPQLNFAVPCSVFWAPTLWRWLRLS</sequence>
<name>A0A4R2AYQ7_9HYPH</name>
<feature type="transmembrane region" description="Helical" evidence="1">
    <location>
        <begin position="35"/>
        <end position="55"/>
    </location>
</feature>
<keyword evidence="1" id="KW-0472">Membrane</keyword>
<keyword evidence="1" id="KW-0812">Transmembrane</keyword>
<feature type="transmembrane region" description="Helical" evidence="1">
    <location>
        <begin position="114"/>
        <end position="133"/>
    </location>
</feature>
<keyword evidence="1" id="KW-1133">Transmembrane helix</keyword>
<evidence type="ECO:0000313" key="3">
    <source>
        <dbReference type="Proteomes" id="UP000295043"/>
    </source>
</evidence>
<protein>
    <submittedName>
        <fullName evidence="2">Uncharacterized protein</fullName>
    </submittedName>
</protein>
<gene>
    <name evidence="2" type="ORF">EV184_13636</name>
</gene>
<dbReference type="Proteomes" id="UP000295043">
    <property type="component" value="Unassembled WGS sequence"/>
</dbReference>
<reference evidence="2 3" key="1">
    <citation type="submission" date="2019-03" db="EMBL/GenBank/DDBJ databases">
        <title>Genomic Encyclopedia of Type Strains, Phase IV (KMG-V): Genome sequencing to study the core and pangenomes of soil and plant-associated prokaryotes.</title>
        <authorList>
            <person name="Whitman W."/>
        </authorList>
    </citation>
    <scope>NUCLEOTIDE SEQUENCE [LARGE SCALE GENOMIC DNA]</scope>
    <source>
        <strain evidence="2 3">23C40</strain>
    </source>
</reference>
<dbReference type="RefSeq" id="WP_234879353.1">
    <property type="nucleotide sequence ID" value="NZ_SLVU01000036.1"/>
</dbReference>
<comment type="caution">
    <text evidence="2">The sequence shown here is derived from an EMBL/GenBank/DDBJ whole genome shotgun (WGS) entry which is preliminary data.</text>
</comment>
<dbReference type="AlphaFoldDB" id="A0A4R2AYQ7"/>